<keyword evidence="1" id="KW-0472">Membrane</keyword>
<feature type="transmembrane region" description="Helical" evidence="1">
    <location>
        <begin position="138"/>
        <end position="164"/>
    </location>
</feature>
<sequence length="209" mass="24431">MFESKQLIEGKIFIHQRRDEPLPYSRYSFPACYFECFINAQNFAGHFIEVHAEPADLVQAIYFENNGKNQIIAMLNQTQQIVHLHPQNLIFGYWSFKHRVLPNALQLFGFLFALLFLLFSLAAFSVGHFQLGKVLQDALMLCLMGLGLFTLGFILPFAVPYLCWQRYKTMKLLSWLDLSQHQILEMEKLNPQNRIYHLNPVPDRFKQSA</sequence>
<accession>A0AAW6UM02</accession>
<comment type="caution">
    <text evidence="2">The sequence shown here is derived from an EMBL/GenBank/DDBJ whole genome shotgun (WGS) entry which is preliminary data.</text>
</comment>
<dbReference type="AlphaFoldDB" id="A0AAW6UM02"/>
<proteinExistence type="predicted"/>
<keyword evidence="1" id="KW-0812">Transmembrane</keyword>
<evidence type="ECO:0000313" key="2">
    <source>
        <dbReference type="EMBL" id="MDK1682974.1"/>
    </source>
</evidence>
<feature type="transmembrane region" description="Helical" evidence="1">
    <location>
        <begin position="104"/>
        <end position="126"/>
    </location>
</feature>
<gene>
    <name evidence="2" type="ORF">QOR41_03805</name>
</gene>
<protein>
    <submittedName>
        <fullName evidence="2">Uncharacterized protein</fullName>
    </submittedName>
</protein>
<keyword evidence="1" id="KW-1133">Transmembrane helix</keyword>
<evidence type="ECO:0000313" key="3">
    <source>
        <dbReference type="Proteomes" id="UP001241935"/>
    </source>
</evidence>
<evidence type="ECO:0000256" key="1">
    <source>
        <dbReference type="SAM" id="Phobius"/>
    </source>
</evidence>
<name>A0AAW6UM02_9GAMM</name>
<dbReference type="EMBL" id="JASKNE010000001">
    <property type="protein sequence ID" value="MDK1682974.1"/>
    <property type="molecule type" value="Genomic_DNA"/>
</dbReference>
<organism evidence="2 3">
    <name type="scientific">Acinetobacter terrestris</name>
    <dbReference type="NCBI Taxonomy" id="2529843"/>
    <lineage>
        <taxon>Bacteria</taxon>
        <taxon>Pseudomonadati</taxon>
        <taxon>Pseudomonadota</taxon>
        <taxon>Gammaproteobacteria</taxon>
        <taxon>Moraxellales</taxon>
        <taxon>Moraxellaceae</taxon>
        <taxon>Acinetobacter</taxon>
        <taxon>Acinetobacter Taxon 24</taxon>
    </lineage>
</organism>
<reference evidence="2" key="1">
    <citation type="submission" date="2023-04" db="EMBL/GenBank/DDBJ databases">
        <title>The environmental microbiomes in feedlot watering bowls are a reservoir of florfenicol resistance for bovine respiratory disease pathogens.</title>
        <authorList>
            <person name="Kos D.W."/>
            <person name="Ruzzini A.C."/>
            <person name="Schreiner B."/>
            <person name="Jelinski M.D."/>
        </authorList>
    </citation>
    <scope>NUCLEOTIDE SEQUENCE</scope>
    <source>
        <strain evidence="2">WB3</strain>
    </source>
</reference>
<dbReference type="RefSeq" id="WP_284066412.1">
    <property type="nucleotide sequence ID" value="NZ_JASKNE010000001.1"/>
</dbReference>
<dbReference type="Proteomes" id="UP001241935">
    <property type="component" value="Unassembled WGS sequence"/>
</dbReference>